<dbReference type="SUPFAM" id="SSF52794">
    <property type="entry name" value="PTS system IIB component-like"/>
    <property type="match status" value="1"/>
</dbReference>
<dbReference type="InterPro" id="IPR011608">
    <property type="entry name" value="PRD"/>
</dbReference>
<dbReference type="Gene3D" id="3.40.50.2300">
    <property type="match status" value="1"/>
</dbReference>
<dbReference type="SUPFAM" id="SSF55804">
    <property type="entry name" value="Phoshotransferase/anion transport protein"/>
    <property type="match status" value="1"/>
</dbReference>
<dbReference type="OrthoDB" id="9776005at2"/>
<evidence type="ECO:0000313" key="10">
    <source>
        <dbReference type="Proteomes" id="UP000198778"/>
    </source>
</evidence>
<protein>
    <submittedName>
        <fullName evidence="9">Mannitol operon transcriptional antiterminator</fullName>
    </submittedName>
</protein>
<dbReference type="InterPro" id="IPR036095">
    <property type="entry name" value="PTS_EIIB-like_sf"/>
</dbReference>
<dbReference type="Pfam" id="PF00874">
    <property type="entry name" value="PRD"/>
    <property type="match status" value="2"/>
</dbReference>
<feature type="domain" description="PRD" evidence="8">
    <location>
        <begin position="310"/>
        <end position="415"/>
    </location>
</feature>
<dbReference type="InterPro" id="IPR036634">
    <property type="entry name" value="PRD_sf"/>
</dbReference>
<evidence type="ECO:0000259" key="7">
    <source>
        <dbReference type="PROSITE" id="PS51099"/>
    </source>
</evidence>
<dbReference type="InterPro" id="IPR007737">
    <property type="entry name" value="Mga_HTH"/>
</dbReference>
<evidence type="ECO:0000256" key="1">
    <source>
        <dbReference type="ARBA" id="ARBA00022679"/>
    </source>
</evidence>
<dbReference type="InterPro" id="IPR050661">
    <property type="entry name" value="BglG_antiterminators"/>
</dbReference>
<dbReference type="Proteomes" id="UP000198778">
    <property type="component" value="Unassembled WGS sequence"/>
</dbReference>
<dbReference type="PANTHER" id="PTHR30185">
    <property type="entry name" value="CRYPTIC BETA-GLUCOSIDE BGL OPERON ANTITERMINATOR"/>
    <property type="match status" value="1"/>
</dbReference>
<feature type="domain" description="PTS EIIB type-2" evidence="7">
    <location>
        <begin position="418"/>
        <end position="507"/>
    </location>
</feature>
<dbReference type="GO" id="GO:0008982">
    <property type="term" value="F:protein-N(PI)-phosphohistidine-sugar phosphotransferase activity"/>
    <property type="evidence" value="ECO:0007669"/>
    <property type="project" value="InterPro"/>
</dbReference>
<dbReference type="CDD" id="cd05568">
    <property type="entry name" value="PTS_IIB_bgl_like"/>
    <property type="match status" value="1"/>
</dbReference>
<keyword evidence="5" id="KW-0804">Transcription</keyword>
<dbReference type="PANTHER" id="PTHR30185:SF18">
    <property type="entry name" value="TRANSCRIPTIONAL REGULATOR MTLR"/>
    <property type="match status" value="1"/>
</dbReference>
<evidence type="ECO:0000256" key="3">
    <source>
        <dbReference type="ARBA" id="ARBA00023015"/>
    </source>
</evidence>
<feature type="domain" description="PRD" evidence="8">
    <location>
        <begin position="201"/>
        <end position="306"/>
    </location>
</feature>
<dbReference type="STRING" id="745820.SAMN04488053_10440"/>
<dbReference type="PROSITE" id="PS51094">
    <property type="entry name" value="PTS_EIIA_TYPE_2"/>
    <property type="match status" value="1"/>
</dbReference>
<gene>
    <name evidence="9" type="ORF">SAMN04488053_10440</name>
</gene>
<keyword evidence="10" id="KW-1185">Reference proteome</keyword>
<dbReference type="Pfam" id="PF05043">
    <property type="entry name" value="Mga"/>
    <property type="match status" value="1"/>
</dbReference>
<sequence>MYVSARDRRILDELLAHPEGVTVSNIASAIDVSERTIHRDLASFDSLLQPYELFLEKKAGQGVRLTGSSSQLSQFQADLHQARHFDFLPEQRQLLLSYKLLTSSEPVKLQALASDLHITNATVSSDLDKVTEWLESYHLSLLRRRGFGIQIVGEEAAKRRAISGLLSDHIGETELLRFIRRNTISDKTGTTQSIADQLLGFVHTDRLQQIETAVERINATLPIPIADSSYIALVVHLALAMERIQQGENVQMKETLLTQLRQTSEFKLAGNLAAELTEIFSVDIPEAEIGYITMHLRGAKLQTDESYQADPDMDVSFIVKRLIKHVGLEYGVDFSANLSLEKGLGAHISPALYRLQQEMKIHNPLVETIKANYPALFQAVADASRHLFPEMAVPDDEIGFLVLHFGSALESEEQTQDFRAFVICSSGIGSSKMMSSRLKKEFPQIQEIHQLSMFDLKETQIQPEDLVISTVYLDDPQIDYIQVNPFLTKEEVSRLETYMAGKALQRKKRAVPKKSPVHNGQETLETLQSQLAVTVKLMHHVALIQEATVTGLWQSMYNTLVYIEKKQLITSASAVLQQLKDREKLSGVGIPGTSFALYHAKSNEVKEPVFYILERQQAETIAAMDGNTIEASRICIMLAPEEMTSEEAGILSHVSGMMVKDQESMHIFAQGTEEEIKNFMSEEFLQLYRNK</sequence>
<dbReference type="PROSITE" id="PS51372">
    <property type="entry name" value="PRD_2"/>
    <property type="match status" value="2"/>
</dbReference>
<dbReference type="Gene3D" id="3.40.930.10">
    <property type="entry name" value="Mannitol-specific EII, Chain A"/>
    <property type="match status" value="1"/>
</dbReference>
<dbReference type="InterPro" id="IPR036388">
    <property type="entry name" value="WH-like_DNA-bd_sf"/>
</dbReference>
<evidence type="ECO:0000259" key="6">
    <source>
        <dbReference type="PROSITE" id="PS51094"/>
    </source>
</evidence>
<dbReference type="InterPro" id="IPR002178">
    <property type="entry name" value="PTS_EIIA_type-2_dom"/>
</dbReference>
<dbReference type="Pfam" id="PF00359">
    <property type="entry name" value="PTS_EIIA_2"/>
    <property type="match status" value="1"/>
</dbReference>
<organism evidence="9 10">
    <name type="scientific">Alkalicoccus daliensis</name>
    <dbReference type="NCBI Taxonomy" id="745820"/>
    <lineage>
        <taxon>Bacteria</taxon>
        <taxon>Bacillati</taxon>
        <taxon>Bacillota</taxon>
        <taxon>Bacilli</taxon>
        <taxon>Bacillales</taxon>
        <taxon>Bacillaceae</taxon>
        <taxon>Alkalicoccus</taxon>
    </lineage>
</organism>
<keyword evidence="4" id="KW-0010">Activator</keyword>
<dbReference type="InterPro" id="IPR016152">
    <property type="entry name" value="PTrfase/Anion_transptr"/>
</dbReference>
<evidence type="ECO:0000259" key="8">
    <source>
        <dbReference type="PROSITE" id="PS51372"/>
    </source>
</evidence>
<evidence type="ECO:0000256" key="5">
    <source>
        <dbReference type="ARBA" id="ARBA00023163"/>
    </source>
</evidence>
<accession>A0A1H0ERZ3</accession>
<dbReference type="PROSITE" id="PS51099">
    <property type="entry name" value="PTS_EIIB_TYPE_2"/>
    <property type="match status" value="1"/>
</dbReference>
<name>A0A1H0ERZ3_9BACI</name>
<keyword evidence="1" id="KW-0808">Transferase</keyword>
<feature type="domain" description="PTS EIIA type-2" evidence="6">
    <location>
        <begin position="536"/>
        <end position="683"/>
    </location>
</feature>
<dbReference type="GO" id="GO:0006355">
    <property type="term" value="P:regulation of DNA-templated transcription"/>
    <property type="evidence" value="ECO:0007669"/>
    <property type="project" value="InterPro"/>
</dbReference>
<evidence type="ECO:0000256" key="2">
    <source>
        <dbReference type="ARBA" id="ARBA00022737"/>
    </source>
</evidence>
<dbReference type="Gene3D" id="1.10.10.10">
    <property type="entry name" value="Winged helix-like DNA-binding domain superfamily/Winged helix DNA-binding domain"/>
    <property type="match status" value="1"/>
</dbReference>
<dbReference type="AlphaFoldDB" id="A0A1H0ERZ3"/>
<dbReference type="InterPro" id="IPR013196">
    <property type="entry name" value="HTH_11"/>
</dbReference>
<dbReference type="EMBL" id="FNIL01000004">
    <property type="protein sequence ID" value="SDN85158.1"/>
    <property type="molecule type" value="Genomic_DNA"/>
</dbReference>
<dbReference type="GO" id="GO:0009401">
    <property type="term" value="P:phosphoenolpyruvate-dependent sugar phosphotransferase system"/>
    <property type="evidence" value="ECO:0007669"/>
    <property type="project" value="InterPro"/>
</dbReference>
<evidence type="ECO:0000256" key="4">
    <source>
        <dbReference type="ARBA" id="ARBA00023159"/>
    </source>
</evidence>
<reference evidence="10" key="1">
    <citation type="submission" date="2016-10" db="EMBL/GenBank/DDBJ databases">
        <authorList>
            <person name="Varghese N."/>
            <person name="Submissions S."/>
        </authorList>
    </citation>
    <scope>NUCLEOTIDE SEQUENCE [LARGE SCALE GENOMIC DNA]</scope>
    <source>
        <strain evidence="10">CGMCC 1.10369</strain>
    </source>
</reference>
<evidence type="ECO:0000313" key="9">
    <source>
        <dbReference type="EMBL" id="SDN85158.1"/>
    </source>
</evidence>
<dbReference type="RefSeq" id="WP_090842470.1">
    <property type="nucleotide sequence ID" value="NZ_FNIL01000004.1"/>
</dbReference>
<keyword evidence="2" id="KW-0677">Repeat</keyword>
<dbReference type="Gene3D" id="1.10.1790.10">
    <property type="entry name" value="PRD domain"/>
    <property type="match status" value="2"/>
</dbReference>
<keyword evidence="3" id="KW-0805">Transcription regulation</keyword>
<proteinExistence type="predicted"/>
<dbReference type="Pfam" id="PF08279">
    <property type="entry name" value="HTH_11"/>
    <property type="match status" value="1"/>
</dbReference>
<dbReference type="SUPFAM" id="SSF63520">
    <property type="entry name" value="PTS-regulatory domain, PRD"/>
    <property type="match status" value="2"/>
</dbReference>
<dbReference type="InterPro" id="IPR013011">
    <property type="entry name" value="PTS_EIIB_2"/>
</dbReference>